<feature type="domain" description="CBM6" evidence="9">
    <location>
        <begin position="481"/>
        <end position="607"/>
    </location>
</feature>
<feature type="signal peptide" evidence="8">
    <location>
        <begin position="1"/>
        <end position="29"/>
    </location>
</feature>
<reference evidence="10 11" key="1">
    <citation type="submission" date="2010-07" db="EMBL/GenBank/DDBJ databases">
        <title>The draft genome of Paenibacillus curdlanolyticus YK9.</title>
        <authorList>
            <consortium name="US DOE Joint Genome Institute (JGI-PGF)"/>
            <person name="Lucas S."/>
            <person name="Copeland A."/>
            <person name="Lapidus A."/>
            <person name="Cheng J.-F."/>
            <person name="Bruce D."/>
            <person name="Goodwin L."/>
            <person name="Pitluck S."/>
            <person name="Land M.L."/>
            <person name="Hauser L."/>
            <person name="Chang Y.-J."/>
            <person name="Jeffries C."/>
            <person name="Anderson I.J."/>
            <person name="Johnson E."/>
            <person name="Loganathan U."/>
            <person name="Mulhopadhyay B."/>
            <person name="Kyrpides N."/>
            <person name="Woyke T.J."/>
        </authorList>
    </citation>
    <scope>NUCLEOTIDE SEQUENCE [LARGE SCALE GENOMIC DNA]</scope>
    <source>
        <strain evidence="10 11">YK9</strain>
    </source>
</reference>
<keyword evidence="2" id="KW-0624">Polysaccharide degradation</keyword>
<dbReference type="AlphaFoldDB" id="E0I8R3"/>
<dbReference type="STRING" id="717606.PaecuDRAFT_2041"/>
<evidence type="ECO:0000256" key="3">
    <source>
        <dbReference type="ARBA" id="ARBA00022801"/>
    </source>
</evidence>
<dbReference type="SUPFAM" id="SSF75005">
    <property type="entry name" value="Arabinanase/levansucrase/invertase"/>
    <property type="match status" value="1"/>
</dbReference>
<dbReference type="GO" id="GO:0045493">
    <property type="term" value="P:xylan catabolic process"/>
    <property type="evidence" value="ECO:0007669"/>
    <property type="project" value="UniProtKB-KW"/>
</dbReference>
<keyword evidence="4" id="KW-0119">Carbohydrate metabolism</keyword>
<dbReference type="InterPro" id="IPR005084">
    <property type="entry name" value="CBM6"/>
</dbReference>
<feature type="site" description="Important for catalytic activity, responsible for pKa modulation of the active site Glu and correct orientation of both the proton donor and substrate" evidence="7">
    <location>
        <position position="170"/>
    </location>
</feature>
<dbReference type="InterPro" id="IPR023296">
    <property type="entry name" value="Glyco_hydro_beta-prop_sf"/>
</dbReference>
<evidence type="ECO:0000256" key="2">
    <source>
        <dbReference type="ARBA" id="ARBA00022651"/>
    </source>
</evidence>
<dbReference type="InterPro" id="IPR052176">
    <property type="entry name" value="Glycosyl_Hydrlase_43_Enz"/>
</dbReference>
<dbReference type="Pfam" id="PF04616">
    <property type="entry name" value="Glyco_hydro_43"/>
    <property type="match status" value="1"/>
</dbReference>
<keyword evidence="11" id="KW-1185">Reference proteome</keyword>
<dbReference type="RefSeq" id="WP_006038047.1">
    <property type="nucleotide sequence ID" value="NZ_AEDD01000005.1"/>
</dbReference>
<feature type="chain" id="PRO_5003136301" evidence="8">
    <location>
        <begin position="30"/>
        <end position="610"/>
    </location>
</feature>
<evidence type="ECO:0000256" key="6">
    <source>
        <dbReference type="PIRSR" id="PIRSR606710-1"/>
    </source>
</evidence>
<dbReference type="Gene3D" id="2.60.120.260">
    <property type="entry name" value="Galactose-binding domain-like"/>
    <property type="match status" value="2"/>
</dbReference>
<dbReference type="PANTHER" id="PTHR43772">
    <property type="entry name" value="ENDO-1,4-BETA-XYLANASE"/>
    <property type="match status" value="1"/>
</dbReference>
<feature type="domain" description="CBM6" evidence="9">
    <location>
        <begin position="336"/>
        <end position="474"/>
    </location>
</feature>
<dbReference type="eggNOG" id="COG3507">
    <property type="taxonomic scope" value="Bacteria"/>
</dbReference>
<evidence type="ECO:0000256" key="1">
    <source>
        <dbReference type="ARBA" id="ARBA00009865"/>
    </source>
</evidence>
<protein>
    <submittedName>
        <fullName evidence="10">Xylan 1,4-beta-xylosidase</fullName>
        <ecNumber evidence="10">3.2.1.37</ecNumber>
    </submittedName>
</protein>
<dbReference type="EC" id="3.2.1.37" evidence="10"/>
<sequence length="610" mass="64802">MNKRLISLFLSGTMLLSVFMGFTSSSSSAAEPVTTSGNPIFTSIFTADPSAHVWNDGRLYVYPSHDIFPSRGSDLMDKYHVFSTDNMVDWVDEGEILSADDVPWGRPEGGFMWAPDAAYKDGTYYFYFPHPSGTNWNDTWKIGVATSNKPASDFTVQGYIQGLPGSNLIDPSVFRDDDGTYYLYAGGGGKSYGVKLAANMTSTDGPLKQFTELEDFHEATWVFKRGSTYYLMYADNNPGGNRMRYATSSSPLGPWVNRGVILDPVVGSETTHGSIVQYKGEWYMFYHNAKISSNGTLRSVCVDRLTFNADGTIQKVVQTSEGVPAVGPRSTATEVKYYDLINENFNAYTQKTEYAMNASNVTFGGGATRSASNIIENMHTQGSYIQLNGINGGAGGKALLTVQYASGDSGAAFKVDASGDTAGDGYFLSLPGTGGWGNYTGRANSLIDLNPGTNNIIKLSGGMGGANISRVTVSLVPQTTPTTPIEYPMSGSNVTVGGGATKSGNGSIENMHIPGSYFEISGVNGGTGGQKLLTVIYASADSQTTFKVNASGDPTGNGYSLTLPGTGGWSTFTGKVSRIIDLNVGTNNVIRVSGGMGGANVTRIIISSVP</sequence>
<comment type="similarity">
    <text evidence="1">Belongs to the glycosyl hydrolase 43 family.</text>
</comment>
<evidence type="ECO:0000313" key="10">
    <source>
        <dbReference type="EMBL" id="EFM10797.1"/>
    </source>
</evidence>
<dbReference type="SUPFAM" id="SSF49785">
    <property type="entry name" value="Galactose-binding domain-like"/>
    <property type="match status" value="2"/>
</dbReference>
<dbReference type="PROSITE" id="PS51175">
    <property type="entry name" value="CBM6"/>
    <property type="match status" value="2"/>
</dbReference>
<dbReference type="CDD" id="cd08990">
    <property type="entry name" value="GH43_AXH_like"/>
    <property type="match status" value="1"/>
</dbReference>
<feature type="active site" description="Proton donor" evidence="6">
    <location>
        <position position="218"/>
    </location>
</feature>
<dbReference type="InterPro" id="IPR006710">
    <property type="entry name" value="Glyco_hydro_43"/>
</dbReference>
<keyword evidence="3 10" id="KW-0378">Hydrolase</keyword>
<dbReference type="Proteomes" id="UP000005387">
    <property type="component" value="Unassembled WGS sequence"/>
</dbReference>
<keyword evidence="2" id="KW-0858">Xylan degradation</keyword>
<dbReference type="GO" id="GO:0009044">
    <property type="term" value="F:xylan 1,4-beta-xylosidase activity"/>
    <property type="evidence" value="ECO:0007669"/>
    <property type="project" value="UniProtKB-EC"/>
</dbReference>
<gene>
    <name evidence="10" type="ORF">PaecuDRAFT_2041</name>
</gene>
<evidence type="ECO:0000256" key="4">
    <source>
        <dbReference type="ARBA" id="ARBA00023277"/>
    </source>
</evidence>
<keyword evidence="8" id="KW-0732">Signal</keyword>
<dbReference type="Gene3D" id="2.115.10.20">
    <property type="entry name" value="Glycosyl hydrolase domain, family 43"/>
    <property type="match status" value="1"/>
</dbReference>
<dbReference type="GO" id="GO:0030246">
    <property type="term" value="F:carbohydrate binding"/>
    <property type="evidence" value="ECO:0007669"/>
    <property type="project" value="InterPro"/>
</dbReference>
<evidence type="ECO:0000256" key="5">
    <source>
        <dbReference type="ARBA" id="ARBA00023295"/>
    </source>
</evidence>
<evidence type="ECO:0000256" key="7">
    <source>
        <dbReference type="PIRSR" id="PIRSR606710-2"/>
    </source>
</evidence>
<evidence type="ECO:0000256" key="8">
    <source>
        <dbReference type="SAM" id="SignalP"/>
    </source>
</evidence>
<evidence type="ECO:0000259" key="9">
    <source>
        <dbReference type="PROSITE" id="PS51175"/>
    </source>
</evidence>
<dbReference type="OrthoDB" id="9801455at2"/>
<evidence type="ECO:0000313" key="11">
    <source>
        <dbReference type="Proteomes" id="UP000005387"/>
    </source>
</evidence>
<name>E0I8R3_9BACL</name>
<keyword evidence="5 10" id="KW-0326">Glycosidase</keyword>
<organism evidence="10 11">
    <name type="scientific">Paenibacillus curdlanolyticus YK9</name>
    <dbReference type="NCBI Taxonomy" id="717606"/>
    <lineage>
        <taxon>Bacteria</taxon>
        <taxon>Bacillati</taxon>
        <taxon>Bacillota</taxon>
        <taxon>Bacilli</taxon>
        <taxon>Bacillales</taxon>
        <taxon>Paenibacillaceae</taxon>
        <taxon>Paenibacillus</taxon>
    </lineage>
</organism>
<feature type="active site" description="Proton acceptor" evidence="6">
    <location>
        <position position="48"/>
    </location>
</feature>
<dbReference type="EMBL" id="AEDD01000005">
    <property type="protein sequence ID" value="EFM10797.1"/>
    <property type="molecule type" value="Genomic_DNA"/>
</dbReference>
<dbReference type="InterPro" id="IPR008979">
    <property type="entry name" value="Galactose-bd-like_sf"/>
</dbReference>
<dbReference type="PANTHER" id="PTHR43772:SF2">
    <property type="entry name" value="PUTATIVE (AFU_ORTHOLOGUE AFUA_2G04480)-RELATED"/>
    <property type="match status" value="1"/>
</dbReference>
<proteinExistence type="inferred from homology"/>
<accession>E0I8R3</accession>